<reference evidence="7 8" key="1">
    <citation type="journal article" date="2014" name="Genome Announc.">
        <title>Draft Genome Sequence of the Sulfolobales Archaeon AZ1, Obtained through Metagenomic Analysis of a Mexican Hot Spring.</title>
        <authorList>
            <person name="Servin-Garciduenas L.E."/>
            <person name="Martinez-Romero E."/>
        </authorList>
    </citation>
    <scope>NUCLEOTIDE SEQUENCE [LARGE SCALE GENOMIC DNA]</scope>
    <source>
        <strain evidence="7">AZ1-illumnia</strain>
    </source>
</reference>
<dbReference type="Pfam" id="PF01935">
    <property type="entry name" value="DUF87"/>
    <property type="match status" value="1"/>
</dbReference>
<keyword evidence="5" id="KW-0812">Transmembrane</keyword>
<dbReference type="InterPro" id="IPR008571">
    <property type="entry name" value="HerA-like"/>
</dbReference>
<dbReference type="EMBL" id="ASRH01000004">
    <property type="protein sequence ID" value="EWG07253.1"/>
    <property type="molecule type" value="Genomic_DNA"/>
</dbReference>
<dbReference type="GO" id="GO:0043139">
    <property type="term" value="F:5'-3' DNA helicase activity"/>
    <property type="evidence" value="ECO:0007669"/>
    <property type="project" value="UniProtKB-EC"/>
</dbReference>
<evidence type="ECO:0000256" key="1">
    <source>
        <dbReference type="ARBA" id="ARBA00007816"/>
    </source>
</evidence>
<dbReference type="PANTHER" id="PTHR42957:SF1">
    <property type="entry name" value="HELICASE MJ1565-RELATED"/>
    <property type="match status" value="1"/>
</dbReference>
<feature type="transmembrane region" description="Helical" evidence="5">
    <location>
        <begin position="33"/>
        <end position="51"/>
    </location>
</feature>
<dbReference type="PANTHER" id="PTHR42957">
    <property type="entry name" value="HELICASE MJ1565-RELATED"/>
    <property type="match status" value="1"/>
</dbReference>
<comment type="catalytic activity">
    <reaction evidence="3">
        <text>ATP + H2O = ADP + phosphate + H(+)</text>
        <dbReference type="Rhea" id="RHEA:13065"/>
        <dbReference type="ChEBI" id="CHEBI:15377"/>
        <dbReference type="ChEBI" id="CHEBI:15378"/>
        <dbReference type="ChEBI" id="CHEBI:30616"/>
        <dbReference type="ChEBI" id="CHEBI:43474"/>
        <dbReference type="ChEBI" id="CHEBI:456216"/>
        <dbReference type="EC" id="5.6.2.3"/>
    </reaction>
</comment>
<gene>
    <name evidence="7" type="ORF">ASUL_04651</name>
</gene>
<dbReference type="AlphaFoldDB" id="W7KM15"/>
<evidence type="ECO:0000256" key="3">
    <source>
        <dbReference type="ARBA" id="ARBA00048954"/>
    </source>
</evidence>
<dbReference type="InterPro" id="IPR002789">
    <property type="entry name" value="HerA_central"/>
</dbReference>
<sequence>MVYMLSRLYPLVLIAISIAIILFSFNIVALNEIYYILSIVIVVIIISITMLSKKVKTKIREIIVKNDIFIVNTENKTITGVAARLVGKQEADKAQVDVQRELNNLLGALLSRSKANDVRYVVVTYVGGKQASSSIIVFKECENCVEEVAKEFQSIAEIASVVAPHVSLEPVSVSTESIPLPRSFGNVTFARITDLKVDSPAAMERLVVNYDVEIGEMVVRNQAVSVGIMASDVLRHIGIFGSTGSGKSNTASLLAKELINKGFNVLILDWHGEYRQKLPEFTVFDQSNVFKLNPLKFNDIDDTIEILSDVLQLTDPQRFLLFVLVSKVKKSEGSLSDLFNLLKNVNDQSNWIKEVKYALARKLYPLFTAKGRTLFNADQNPDLNSLLSLNGVIFDLSFINNLRLRRLYGLFVMKLVSDYYMARRANRKLLIVVEEAQNYFQTENEFIDKLISEVRKFGIGLCIVSQSPSSISPNVMKNTNVKIVHAIKSDIDKRILSESMSLPSNMYSIMDKLDVGEAILSAPNIKIPILIKIKKI</sequence>
<keyword evidence="5" id="KW-0472">Membrane</keyword>
<evidence type="ECO:0000259" key="6">
    <source>
        <dbReference type="Pfam" id="PF01935"/>
    </source>
</evidence>
<protein>
    <recommendedName>
        <fullName evidence="6">Helicase HerA central domain-containing protein</fullName>
    </recommendedName>
</protein>
<evidence type="ECO:0000256" key="2">
    <source>
        <dbReference type="ARBA" id="ARBA00034617"/>
    </source>
</evidence>
<feature type="transmembrane region" description="Helical" evidence="5">
    <location>
        <begin position="7"/>
        <end position="27"/>
    </location>
</feature>
<organism evidence="7 8">
    <name type="scientific">Candidatus Aramenus sulfurataquae</name>
    <dbReference type="NCBI Taxonomy" id="1326980"/>
    <lineage>
        <taxon>Archaea</taxon>
        <taxon>Thermoproteota</taxon>
        <taxon>Thermoprotei</taxon>
        <taxon>Sulfolobales</taxon>
        <taxon>Sulfolobaceae</taxon>
        <taxon>Candidatus Aramenus</taxon>
    </lineage>
</organism>
<feature type="domain" description="Helicase HerA central" evidence="6">
    <location>
        <begin position="212"/>
        <end position="411"/>
    </location>
</feature>
<comment type="catalytic activity">
    <reaction evidence="2">
        <text>Couples ATP hydrolysis with the unwinding of duplex DNA by translocating in the 3'-5' direction.</text>
        <dbReference type="EC" id="5.6.2.4"/>
    </reaction>
</comment>
<dbReference type="PATRIC" id="fig|1326980.6.peg.923"/>
<name>W7KM15_9CREN</name>
<dbReference type="SUPFAM" id="SSF52540">
    <property type="entry name" value="P-loop containing nucleoside triphosphate hydrolases"/>
    <property type="match status" value="1"/>
</dbReference>
<evidence type="ECO:0000256" key="5">
    <source>
        <dbReference type="SAM" id="Phobius"/>
    </source>
</evidence>
<comment type="similarity">
    <text evidence="1">Belongs to the HerA family.</text>
</comment>
<proteinExistence type="inferred from homology"/>
<evidence type="ECO:0000313" key="7">
    <source>
        <dbReference type="EMBL" id="EWG07253.1"/>
    </source>
</evidence>
<keyword evidence="5" id="KW-1133">Transmembrane helix</keyword>
<comment type="catalytic activity">
    <reaction evidence="4">
        <text>ATP + H2O = ADP + phosphate + H(+)</text>
        <dbReference type="Rhea" id="RHEA:13065"/>
        <dbReference type="ChEBI" id="CHEBI:15377"/>
        <dbReference type="ChEBI" id="CHEBI:15378"/>
        <dbReference type="ChEBI" id="CHEBI:30616"/>
        <dbReference type="ChEBI" id="CHEBI:43474"/>
        <dbReference type="ChEBI" id="CHEBI:456216"/>
        <dbReference type="EC" id="5.6.2.4"/>
    </reaction>
</comment>
<comment type="caution">
    <text evidence="7">The sequence shown here is derived from an EMBL/GenBank/DDBJ whole genome shotgun (WGS) entry which is preliminary data.</text>
</comment>
<evidence type="ECO:0000256" key="4">
    <source>
        <dbReference type="ARBA" id="ARBA00048988"/>
    </source>
</evidence>
<keyword evidence="8" id="KW-1185">Reference proteome</keyword>
<dbReference type="GO" id="GO:0043138">
    <property type="term" value="F:3'-5' DNA helicase activity"/>
    <property type="evidence" value="ECO:0007669"/>
    <property type="project" value="UniProtKB-EC"/>
</dbReference>
<accession>W7KM15</accession>
<evidence type="ECO:0000313" key="8">
    <source>
        <dbReference type="Proteomes" id="UP000054284"/>
    </source>
</evidence>
<dbReference type="Gene3D" id="3.40.50.300">
    <property type="entry name" value="P-loop containing nucleotide triphosphate hydrolases"/>
    <property type="match status" value="2"/>
</dbReference>
<dbReference type="Proteomes" id="UP000054284">
    <property type="component" value="Unassembled WGS sequence"/>
</dbReference>
<dbReference type="InterPro" id="IPR027417">
    <property type="entry name" value="P-loop_NTPase"/>
</dbReference>